<evidence type="ECO:0000256" key="2">
    <source>
        <dbReference type="SAM" id="MobiDB-lite"/>
    </source>
</evidence>
<evidence type="ECO:0000313" key="5">
    <source>
        <dbReference type="EnsemblPlants" id="Pp3c8_12620V3.1"/>
    </source>
</evidence>
<reference evidence="5" key="3">
    <citation type="submission" date="2020-12" db="UniProtKB">
        <authorList>
            <consortium name="EnsemblPlants"/>
        </authorList>
    </citation>
    <scope>IDENTIFICATION</scope>
</reference>
<feature type="compositionally biased region" description="Basic and acidic residues" evidence="2">
    <location>
        <begin position="391"/>
        <end position="401"/>
    </location>
</feature>
<protein>
    <recommendedName>
        <fullName evidence="3">WRC domain-containing protein</fullName>
    </recommendedName>
</protein>
<dbReference type="PANTHER" id="PTHR34122:SF4">
    <property type="entry name" value="WRC DOMAIN-CONTAINING PROTEIN"/>
    <property type="match status" value="1"/>
</dbReference>
<keyword evidence="1" id="KW-0539">Nucleus</keyword>
<feature type="region of interest" description="Disordered" evidence="2">
    <location>
        <begin position="226"/>
        <end position="275"/>
    </location>
</feature>
<reference evidence="4 6" key="2">
    <citation type="journal article" date="2018" name="Plant J.">
        <title>The Physcomitrella patens chromosome-scale assembly reveals moss genome structure and evolution.</title>
        <authorList>
            <person name="Lang D."/>
            <person name="Ullrich K.K."/>
            <person name="Murat F."/>
            <person name="Fuchs J."/>
            <person name="Jenkins J."/>
            <person name="Haas F.B."/>
            <person name="Piednoel M."/>
            <person name="Gundlach H."/>
            <person name="Van Bel M."/>
            <person name="Meyberg R."/>
            <person name="Vives C."/>
            <person name="Morata J."/>
            <person name="Symeonidi A."/>
            <person name="Hiss M."/>
            <person name="Muchero W."/>
            <person name="Kamisugi Y."/>
            <person name="Saleh O."/>
            <person name="Blanc G."/>
            <person name="Decker E.L."/>
            <person name="van Gessel N."/>
            <person name="Grimwood J."/>
            <person name="Hayes R.D."/>
            <person name="Graham S.W."/>
            <person name="Gunter L.E."/>
            <person name="McDaniel S.F."/>
            <person name="Hoernstein S.N.W."/>
            <person name="Larsson A."/>
            <person name="Li F.W."/>
            <person name="Perroud P.F."/>
            <person name="Phillips J."/>
            <person name="Ranjan P."/>
            <person name="Rokshar D.S."/>
            <person name="Rothfels C.J."/>
            <person name="Schneider L."/>
            <person name="Shu S."/>
            <person name="Stevenson D.W."/>
            <person name="Thummler F."/>
            <person name="Tillich M."/>
            <person name="Villarreal Aguilar J.C."/>
            <person name="Widiez T."/>
            <person name="Wong G.K."/>
            <person name="Wymore A."/>
            <person name="Zhang Y."/>
            <person name="Zimmer A.D."/>
            <person name="Quatrano R.S."/>
            <person name="Mayer K.F.X."/>
            <person name="Goodstein D."/>
            <person name="Casacuberta J.M."/>
            <person name="Vandepoele K."/>
            <person name="Reski R."/>
            <person name="Cuming A.C."/>
            <person name="Tuskan G.A."/>
            <person name="Maumus F."/>
            <person name="Salse J."/>
            <person name="Schmutz J."/>
            <person name="Rensing S.A."/>
        </authorList>
    </citation>
    <scope>NUCLEOTIDE SEQUENCE [LARGE SCALE GENOMIC DNA]</scope>
    <source>
        <strain evidence="5 6">cv. Gransden 2004</strain>
    </source>
</reference>
<evidence type="ECO:0000259" key="3">
    <source>
        <dbReference type="PROSITE" id="PS51667"/>
    </source>
</evidence>
<feature type="region of interest" description="Disordered" evidence="2">
    <location>
        <begin position="378"/>
        <end position="416"/>
    </location>
</feature>
<feature type="compositionally biased region" description="Polar residues" evidence="2">
    <location>
        <begin position="228"/>
        <end position="248"/>
    </location>
</feature>
<dbReference type="PaxDb" id="3218-PP1S62_186V6.1"/>
<evidence type="ECO:0000256" key="1">
    <source>
        <dbReference type="ARBA" id="ARBA00023242"/>
    </source>
</evidence>
<gene>
    <name evidence="4" type="ORF">PHYPA_011444</name>
</gene>
<accession>A0A2K1K701</accession>
<dbReference type="Gramene" id="Pp3c8_12620V3.1">
    <property type="protein sequence ID" value="Pp3c8_12620V3.1"/>
    <property type="gene ID" value="Pp3c8_12620"/>
</dbReference>
<dbReference type="Proteomes" id="UP000006727">
    <property type="component" value="Chromosome 8"/>
</dbReference>
<dbReference type="PANTHER" id="PTHR34122">
    <property type="entry name" value="EXPRESSED PROTEIN-RELATED"/>
    <property type="match status" value="1"/>
</dbReference>
<dbReference type="Pfam" id="PF08879">
    <property type="entry name" value="WRC"/>
    <property type="match status" value="1"/>
</dbReference>
<dbReference type="EMBL" id="ABEU02000008">
    <property type="protein sequence ID" value="PNR49548.1"/>
    <property type="molecule type" value="Genomic_DNA"/>
</dbReference>
<sequence>MSLVSSEGWRFRSYTKFRPFASCFDSSVTSGAASRPPCVFGSGPQRLLRRPGPLQPRMKSHPLALQEYQEPQNAVDSQESPLILWKGGHLESSQVTIFEGERFVTEKTYHKDVQEEQVADRHQNSEPAEEDKRIINGSIKHEDNAGAELLMRSLLMVFERTGNSGLTAREAVAKLVEYNLPGLQEGIHERSSVQVVKVLRTQDFIHLEDGKYYIYNTTHSVPHAVVAETSSESSQQPREDMSGNSPSFDSGRRKRVAGSVQTRLKTAVGSKGTKDKSSNCHILGIDLPLAEKVEFKKRRRRPPSSQHELAIGPRQCKRYDGRGWQCTRETEEGFSFCEHHQALMNKRTLRLNLAKTKKTGAADVDVNLNPELHSKVAIEGSSENYNQVPTDKADIENPEHNQRRRGIKARSLKSIK</sequence>
<dbReference type="InParanoid" id="A0A2K1K701"/>
<evidence type="ECO:0000313" key="6">
    <source>
        <dbReference type="Proteomes" id="UP000006727"/>
    </source>
</evidence>
<evidence type="ECO:0000313" key="4">
    <source>
        <dbReference type="EMBL" id="PNR49548.1"/>
    </source>
</evidence>
<keyword evidence="6" id="KW-1185">Reference proteome</keyword>
<feature type="compositionally biased region" description="Basic residues" evidence="2">
    <location>
        <begin position="402"/>
        <end position="416"/>
    </location>
</feature>
<dbReference type="EnsemblPlants" id="Pp3c8_12620V3.1">
    <property type="protein sequence ID" value="Pp3c8_12620V3.1"/>
    <property type="gene ID" value="Pp3c8_12620"/>
</dbReference>
<feature type="domain" description="WRC" evidence="3">
    <location>
        <begin position="310"/>
        <end position="354"/>
    </location>
</feature>
<name>A0A2K1K701_PHYPA</name>
<organism evidence="4">
    <name type="scientific">Physcomitrium patens</name>
    <name type="common">Spreading-leaved earth moss</name>
    <name type="synonym">Physcomitrella patens</name>
    <dbReference type="NCBI Taxonomy" id="3218"/>
    <lineage>
        <taxon>Eukaryota</taxon>
        <taxon>Viridiplantae</taxon>
        <taxon>Streptophyta</taxon>
        <taxon>Embryophyta</taxon>
        <taxon>Bryophyta</taxon>
        <taxon>Bryophytina</taxon>
        <taxon>Bryopsida</taxon>
        <taxon>Funariidae</taxon>
        <taxon>Funariales</taxon>
        <taxon>Funariaceae</taxon>
        <taxon>Physcomitrium</taxon>
    </lineage>
</organism>
<dbReference type="AlphaFoldDB" id="A0A2K1K701"/>
<dbReference type="InterPro" id="IPR014977">
    <property type="entry name" value="WRC_dom"/>
</dbReference>
<proteinExistence type="predicted"/>
<dbReference type="PROSITE" id="PS51667">
    <property type="entry name" value="WRC"/>
    <property type="match status" value="1"/>
</dbReference>
<reference evidence="4 6" key="1">
    <citation type="journal article" date="2008" name="Science">
        <title>The Physcomitrella genome reveals evolutionary insights into the conquest of land by plants.</title>
        <authorList>
            <person name="Rensing S."/>
            <person name="Lang D."/>
            <person name="Zimmer A."/>
            <person name="Terry A."/>
            <person name="Salamov A."/>
            <person name="Shapiro H."/>
            <person name="Nishiyama T."/>
            <person name="Perroud P.-F."/>
            <person name="Lindquist E."/>
            <person name="Kamisugi Y."/>
            <person name="Tanahashi T."/>
            <person name="Sakakibara K."/>
            <person name="Fujita T."/>
            <person name="Oishi K."/>
            <person name="Shin-I T."/>
            <person name="Kuroki Y."/>
            <person name="Toyoda A."/>
            <person name="Suzuki Y."/>
            <person name="Hashimoto A."/>
            <person name="Yamaguchi K."/>
            <person name="Sugano A."/>
            <person name="Kohara Y."/>
            <person name="Fujiyama A."/>
            <person name="Anterola A."/>
            <person name="Aoki S."/>
            <person name="Ashton N."/>
            <person name="Barbazuk W.B."/>
            <person name="Barker E."/>
            <person name="Bennetzen J."/>
            <person name="Bezanilla M."/>
            <person name="Blankenship R."/>
            <person name="Cho S.H."/>
            <person name="Dutcher S."/>
            <person name="Estelle M."/>
            <person name="Fawcett J.A."/>
            <person name="Gundlach H."/>
            <person name="Hanada K."/>
            <person name="Heyl A."/>
            <person name="Hicks K.A."/>
            <person name="Hugh J."/>
            <person name="Lohr M."/>
            <person name="Mayer K."/>
            <person name="Melkozernov A."/>
            <person name="Murata T."/>
            <person name="Nelson D."/>
            <person name="Pils B."/>
            <person name="Prigge M."/>
            <person name="Reiss B."/>
            <person name="Renner T."/>
            <person name="Rombauts S."/>
            <person name="Rushton P."/>
            <person name="Sanderfoot A."/>
            <person name="Schween G."/>
            <person name="Shiu S.-H."/>
            <person name="Stueber K."/>
            <person name="Theodoulou F.L."/>
            <person name="Tu H."/>
            <person name="Van de Peer Y."/>
            <person name="Verrier P.J."/>
            <person name="Waters E."/>
            <person name="Wood A."/>
            <person name="Yang L."/>
            <person name="Cove D."/>
            <person name="Cuming A."/>
            <person name="Hasebe M."/>
            <person name="Lucas S."/>
            <person name="Mishler D.B."/>
            <person name="Reski R."/>
            <person name="Grigoriev I."/>
            <person name="Quatrano R.S."/>
            <person name="Boore J.L."/>
        </authorList>
    </citation>
    <scope>NUCLEOTIDE SEQUENCE [LARGE SCALE GENOMIC DNA]</scope>
    <source>
        <strain evidence="5 6">cv. Gransden 2004</strain>
    </source>
</reference>